<keyword evidence="1" id="KW-1133">Transmembrane helix</keyword>
<accession>A0AAT9FQW1</accession>
<gene>
    <name evidence="2" type="ORF">NT6N_34510</name>
</gene>
<feature type="transmembrane region" description="Helical" evidence="1">
    <location>
        <begin position="12"/>
        <end position="33"/>
    </location>
</feature>
<protein>
    <submittedName>
        <fullName evidence="2">Uncharacterized protein</fullName>
    </submittedName>
</protein>
<evidence type="ECO:0000313" key="2">
    <source>
        <dbReference type="EMBL" id="BDS08411.1"/>
    </source>
</evidence>
<proteinExistence type="predicted"/>
<dbReference type="KEGG" id="osu:NT6N_34510"/>
<evidence type="ECO:0000256" key="1">
    <source>
        <dbReference type="SAM" id="Phobius"/>
    </source>
</evidence>
<dbReference type="AlphaFoldDB" id="A0AAT9FQW1"/>
<keyword evidence="1" id="KW-0472">Membrane</keyword>
<organism evidence="2">
    <name type="scientific">Oceaniferula spumae</name>
    <dbReference type="NCBI Taxonomy" id="2979115"/>
    <lineage>
        <taxon>Bacteria</taxon>
        <taxon>Pseudomonadati</taxon>
        <taxon>Verrucomicrobiota</taxon>
        <taxon>Verrucomicrobiia</taxon>
        <taxon>Verrucomicrobiales</taxon>
        <taxon>Verrucomicrobiaceae</taxon>
        <taxon>Oceaniferula</taxon>
    </lineage>
</organism>
<keyword evidence="1" id="KW-0812">Transmembrane</keyword>
<name>A0AAT9FQW1_9BACT</name>
<sequence length="285" mass="32030">MSESQPRIYKVLLMILPVGVVIGTVIFMFMYFYNERRDEQNHAVIASHGLRLTDLKDMVEKFSDRIGVRDVETEEGRNGLKSAASMIEGRLGPQNVGFPVRKDEGEAAHGLLWKSLWVDVRGKEKPEHVIFAAVSFSGAGEVADANAVSTLMMLASSMARDEPARTIRFVFLPLDRGPIEQNRWLVQRCLNEGEHCDGIIGIQTMSGKPEIGGDEWQAETPADGDEDWWTYLRQGGPRSEGLTQSVWLSHAVFSPETWLGQKERRLEETLDVATQLTSWLRRAAE</sequence>
<reference evidence="2" key="1">
    <citation type="submission" date="2024-07" db="EMBL/GenBank/DDBJ databases">
        <title>Complete genome sequence of Verrucomicrobiaceae bacterium NT6N.</title>
        <authorList>
            <person name="Huang C."/>
            <person name="Takami H."/>
            <person name="Hamasaki K."/>
        </authorList>
    </citation>
    <scope>NUCLEOTIDE SEQUENCE</scope>
    <source>
        <strain evidence="2">NT6N</strain>
    </source>
</reference>
<dbReference type="EMBL" id="AP026866">
    <property type="protein sequence ID" value="BDS08411.1"/>
    <property type="molecule type" value="Genomic_DNA"/>
</dbReference>